<reference evidence="2 3" key="1">
    <citation type="submission" date="2011-06" db="EMBL/GenBank/DDBJ databases">
        <title>The Genome Sequence of Fusarium oxysporum FOSC 3-a.</title>
        <authorList>
            <consortium name="The Broad Institute Genome Sequencing Platform"/>
            <person name="Ma L.-J."/>
            <person name="Gale L.R."/>
            <person name="Schwartz D.C."/>
            <person name="Zhou S."/>
            <person name="Corby-Kistler H."/>
            <person name="Young S.K."/>
            <person name="Zeng Q."/>
            <person name="Gargeya S."/>
            <person name="Fitzgerald M."/>
            <person name="Haas B."/>
            <person name="Abouelleil A."/>
            <person name="Alvarado L."/>
            <person name="Arachchi H.M."/>
            <person name="Berlin A."/>
            <person name="Brown A."/>
            <person name="Chapman S.B."/>
            <person name="Chen Z."/>
            <person name="Dunbar C."/>
            <person name="Freedman E."/>
            <person name="Gearin G."/>
            <person name="Gellesch M."/>
            <person name="Goldberg J."/>
            <person name="Griggs A."/>
            <person name="Gujja S."/>
            <person name="Heiman D."/>
            <person name="Howarth C."/>
            <person name="Larson L."/>
            <person name="Lui A."/>
            <person name="MacDonald P.J.P."/>
            <person name="Mehta T."/>
            <person name="Montmayeur A."/>
            <person name="Murphy C."/>
            <person name="Neiman D."/>
            <person name="Pearson M."/>
            <person name="Priest M."/>
            <person name="Roberts A."/>
            <person name="Saif S."/>
            <person name="Shea T."/>
            <person name="Shenoy N."/>
            <person name="Sisk P."/>
            <person name="Stolte C."/>
            <person name="Sykes S."/>
            <person name="Wortman J."/>
            <person name="Nusbaum C."/>
            <person name="Birren B."/>
        </authorList>
    </citation>
    <scope>NUCLEOTIDE SEQUENCE [LARGE SCALE GENOMIC DNA]</scope>
    <source>
        <strain evidence="3">FOSC 3-a</strain>
    </source>
</reference>
<feature type="compositionally biased region" description="Basic and acidic residues" evidence="1">
    <location>
        <begin position="1"/>
        <end position="14"/>
    </location>
</feature>
<organism evidence="2 3">
    <name type="scientific">Fusarium oxysporum NRRL 32931</name>
    <dbReference type="NCBI Taxonomy" id="660029"/>
    <lineage>
        <taxon>Eukaryota</taxon>
        <taxon>Fungi</taxon>
        <taxon>Dikarya</taxon>
        <taxon>Ascomycota</taxon>
        <taxon>Pezizomycotina</taxon>
        <taxon>Sordariomycetes</taxon>
        <taxon>Hypocreomycetidae</taxon>
        <taxon>Hypocreales</taxon>
        <taxon>Nectriaceae</taxon>
        <taxon>Fusarium</taxon>
        <taxon>Fusarium oxysporum species complex</taxon>
    </lineage>
</organism>
<sequence>MSDLRELEVTERRSGPLSPSAIAQGTRDPQGWLEGCSA</sequence>
<protein>
    <submittedName>
        <fullName evidence="2">Uncharacterized protein</fullName>
    </submittedName>
</protein>
<feature type="region of interest" description="Disordered" evidence="1">
    <location>
        <begin position="1"/>
        <end position="38"/>
    </location>
</feature>
<proteinExistence type="predicted"/>
<dbReference type="Proteomes" id="UP000030753">
    <property type="component" value="Unassembled WGS sequence"/>
</dbReference>
<dbReference type="AlphaFoldDB" id="W9J5T1"/>
<evidence type="ECO:0000256" key="1">
    <source>
        <dbReference type="SAM" id="MobiDB-lite"/>
    </source>
</evidence>
<dbReference type="HOGENOM" id="CLU_3335570_0_0_1"/>
<accession>W9J5T1</accession>
<evidence type="ECO:0000313" key="2">
    <source>
        <dbReference type="EMBL" id="EWZ02634.1"/>
    </source>
</evidence>
<gene>
    <name evidence="2" type="ORF">FOYG_01871</name>
</gene>
<evidence type="ECO:0000313" key="3">
    <source>
        <dbReference type="Proteomes" id="UP000030753"/>
    </source>
</evidence>
<dbReference type="EMBL" id="JH717839">
    <property type="protein sequence ID" value="EWZ02634.1"/>
    <property type="molecule type" value="Genomic_DNA"/>
</dbReference>
<name>W9J5T1_FUSOX</name>